<name>A0ACB8SUX1_9AGAM</name>
<reference evidence="1" key="1">
    <citation type="submission" date="2021-03" db="EMBL/GenBank/DDBJ databases">
        <authorList>
            <consortium name="DOE Joint Genome Institute"/>
            <person name="Ahrendt S."/>
            <person name="Looney B.P."/>
            <person name="Miyauchi S."/>
            <person name="Morin E."/>
            <person name="Drula E."/>
            <person name="Courty P.E."/>
            <person name="Chicoki N."/>
            <person name="Fauchery L."/>
            <person name="Kohler A."/>
            <person name="Kuo A."/>
            <person name="Labutti K."/>
            <person name="Pangilinan J."/>
            <person name="Lipzen A."/>
            <person name="Riley R."/>
            <person name="Andreopoulos W."/>
            <person name="He G."/>
            <person name="Johnson J."/>
            <person name="Barry K.W."/>
            <person name="Grigoriev I.V."/>
            <person name="Nagy L."/>
            <person name="Hibbett D."/>
            <person name="Henrissat B."/>
            <person name="Matheny P.B."/>
            <person name="Labbe J."/>
            <person name="Martin F."/>
        </authorList>
    </citation>
    <scope>NUCLEOTIDE SEQUENCE</scope>
    <source>
        <strain evidence="1">HHB10654</strain>
    </source>
</reference>
<sequence length="178" mass="19385">MRRISASRSTCRPVSVGPGFDHQSQLGSLEPQASHYPTTPVPRPRSQAPHPGPARRTDTSLRTRTTHPRCKESTHQGRRLSSSWIGRSPAPPGDGETLGKSRVVSSSWTRSGNLHTLANSFPRACSFHLPLGTYASPNRPGSLTGLTGLFLRRTIWRSAGDRCAAVDPEGTQAHVERF</sequence>
<evidence type="ECO:0000313" key="1">
    <source>
        <dbReference type="EMBL" id="KAI0059696.1"/>
    </source>
</evidence>
<gene>
    <name evidence="1" type="ORF">BV25DRAFT_1042514</name>
</gene>
<proteinExistence type="predicted"/>
<reference evidence="1" key="2">
    <citation type="journal article" date="2022" name="New Phytol.">
        <title>Evolutionary transition to the ectomycorrhizal habit in the genomes of a hyperdiverse lineage of mushroom-forming fungi.</title>
        <authorList>
            <person name="Looney B."/>
            <person name="Miyauchi S."/>
            <person name="Morin E."/>
            <person name="Drula E."/>
            <person name="Courty P.E."/>
            <person name="Kohler A."/>
            <person name="Kuo A."/>
            <person name="LaButti K."/>
            <person name="Pangilinan J."/>
            <person name="Lipzen A."/>
            <person name="Riley R."/>
            <person name="Andreopoulos W."/>
            <person name="He G."/>
            <person name="Johnson J."/>
            <person name="Nolan M."/>
            <person name="Tritt A."/>
            <person name="Barry K.W."/>
            <person name="Grigoriev I.V."/>
            <person name="Nagy L.G."/>
            <person name="Hibbett D."/>
            <person name="Henrissat B."/>
            <person name="Matheny P.B."/>
            <person name="Labbe J."/>
            <person name="Martin F.M."/>
        </authorList>
    </citation>
    <scope>NUCLEOTIDE SEQUENCE</scope>
    <source>
        <strain evidence="1">HHB10654</strain>
    </source>
</reference>
<protein>
    <submittedName>
        <fullName evidence="1">Uncharacterized protein</fullName>
    </submittedName>
</protein>
<dbReference type="Proteomes" id="UP000814140">
    <property type="component" value="Unassembled WGS sequence"/>
</dbReference>
<comment type="caution">
    <text evidence="1">The sequence shown here is derived from an EMBL/GenBank/DDBJ whole genome shotgun (WGS) entry which is preliminary data.</text>
</comment>
<organism evidence="1 2">
    <name type="scientific">Artomyces pyxidatus</name>
    <dbReference type="NCBI Taxonomy" id="48021"/>
    <lineage>
        <taxon>Eukaryota</taxon>
        <taxon>Fungi</taxon>
        <taxon>Dikarya</taxon>
        <taxon>Basidiomycota</taxon>
        <taxon>Agaricomycotina</taxon>
        <taxon>Agaricomycetes</taxon>
        <taxon>Russulales</taxon>
        <taxon>Auriscalpiaceae</taxon>
        <taxon>Artomyces</taxon>
    </lineage>
</organism>
<accession>A0ACB8SUX1</accession>
<evidence type="ECO:0000313" key="2">
    <source>
        <dbReference type="Proteomes" id="UP000814140"/>
    </source>
</evidence>
<dbReference type="EMBL" id="MU277224">
    <property type="protein sequence ID" value="KAI0059696.1"/>
    <property type="molecule type" value="Genomic_DNA"/>
</dbReference>
<keyword evidence="2" id="KW-1185">Reference proteome</keyword>